<dbReference type="PROSITE" id="PS50994">
    <property type="entry name" value="INTEGRASE"/>
    <property type="match status" value="1"/>
</dbReference>
<protein>
    <recommendedName>
        <fullName evidence="1">Integrase catalytic domain-containing protein</fullName>
    </recommendedName>
</protein>
<keyword evidence="3" id="KW-1185">Reference proteome</keyword>
<dbReference type="InterPro" id="IPR043128">
    <property type="entry name" value="Rev_trsase/Diguanyl_cyclase"/>
</dbReference>
<dbReference type="PANTHER" id="PTHR48475">
    <property type="entry name" value="RIBONUCLEASE H"/>
    <property type="match status" value="1"/>
</dbReference>
<evidence type="ECO:0000259" key="1">
    <source>
        <dbReference type="PROSITE" id="PS50994"/>
    </source>
</evidence>
<accession>A0AAV5J843</accession>
<dbReference type="Gene3D" id="3.30.70.270">
    <property type="match status" value="2"/>
</dbReference>
<organism evidence="2 3">
    <name type="scientific">Rubroshorea leprosula</name>
    <dbReference type="NCBI Taxonomy" id="152421"/>
    <lineage>
        <taxon>Eukaryota</taxon>
        <taxon>Viridiplantae</taxon>
        <taxon>Streptophyta</taxon>
        <taxon>Embryophyta</taxon>
        <taxon>Tracheophyta</taxon>
        <taxon>Spermatophyta</taxon>
        <taxon>Magnoliopsida</taxon>
        <taxon>eudicotyledons</taxon>
        <taxon>Gunneridae</taxon>
        <taxon>Pentapetalae</taxon>
        <taxon>rosids</taxon>
        <taxon>malvids</taxon>
        <taxon>Malvales</taxon>
        <taxon>Dipterocarpaceae</taxon>
        <taxon>Rubroshorea</taxon>
    </lineage>
</organism>
<evidence type="ECO:0000313" key="2">
    <source>
        <dbReference type="EMBL" id="GKV07040.1"/>
    </source>
</evidence>
<gene>
    <name evidence="2" type="ORF">SLEP1_g18851</name>
</gene>
<reference evidence="2 3" key="1">
    <citation type="journal article" date="2021" name="Commun. Biol.">
        <title>The genome of Shorea leprosula (Dipterocarpaceae) highlights the ecological relevance of drought in aseasonal tropical rainforests.</title>
        <authorList>
            <person name="Ng K.K.S."/>
            <person name="Kobayashi M.J."/>
            <person name="Fawcett J.A."/>
            <person name="Hatakeyama M."/>
            <person name="Paape T."/>
            <person name="Ng C.H."/>
            <person name="Ang C.C."/>
            <person name="Tnah L.H."/>
            <person name="Lee C.T."/>
            <person name="Nishiyama T."/>
            <person name="Sese J."/>
            <person name="O'Brien M.J."/>
            <person name="Copetti D."/>
            <person name="Mohd Noor M.I."/>
            <person name="Ong R.C."/>
            <person name="Putra M."/>
            <person name="Sireger I.Z."/>
            <person name="Indrioko S."/>
            <person name="Kosugi Y."/>
            <person name="Izuno A."/>
            <person name="Isagi Y."/>
            <person name="Lee S.L."/>
            <person name="Shimizu K.K."/>
        </authorList>
    </citation>
    <scope>NUCLEOTIDE SEQUENCE [LARGE SCALE GENOMIC DNA]</scope>
    <source>
        <strain evidence="2">214</strain>
    </source>
</reference>
<dbReference type="GO" id="GO:0015074">
    <property type="term" value="P:DNA integration"/>
    <property type="evidence" value="ECO:0007669"/>
    <property type="project" value="InterPro"/>
</dbReference>
<name>A0AAV5J843_9ROSI</name>
<dbReference type="CDD" id="cd01647">
    <property type="entry name" value="RT_LTR"/>
    <property type="match status" value="1"/>
</dbReference>
<evidence type="ECO:0000313" key="3">
    <source>
        <dbReference type="Proteomes" id="UP001054252"/>
    </source>
</evidence>
<dbReference type="SUPFAM" id="SSF56672">
    <property type="entry name" value="DNA/RNA polymerases"/>
    <property type="match status" value="1"/>
</dbReference>
<comment type="caution">
    <text evidence="2">The sequence shown here is derived from an EMBL/GenBank/DDBJ whole genome shotgun (WGS) entry which is preliminary data.</text>
</comment>
<sequence>MKEEDKLKTTFITQRGTFCYKVMPFELKNAEATYQRSVITLLHDFVHTIVELYVDDMVIMSKEEVLHTENLKKVFECLKKYQLRLNPAKSSFDVDSGKLLDFIVSRRGIEIDLTKIKAIDEMPPPKTQKEVQSFLGRINYIARFIANLATICEPIFKLLRKENPHAWNDQCQQTFGKIKEYLKNPPILVPPTDKSLSSHISLSLKNPWESSLSNMTTQWHMLLSEFDIVYTTQKSIKGQAIADHLAEHAVEDYEPINWDFPDEDILAVKAESDSDNWKFFFDRVVNQLGCGLGTVLVSPKGDHFPIAIKLDFACTNNIAEYEACVARIYVALDMNVRDLEIYGDSALIICQTNEAKQVMTEVHERICGTHANGRMLARKILRAAYYWLTMEHDYINVTKKVVTRFIKREIIYRYGQPKTIIIDNASNLNNDMMTALCKQFKIKHLNSSPYRPKTNGAVEAANKNIKKILAKMTVTYKDWHEMLPYALHAYITSVRTSTRATPYSLVYGMETLLPIELEMPSMRILSESGIEEEDLI</sequence>
<dbReference type="InterPro" id="IPR012337">
    <property type="entry name" value="RNaseH-like_sf"/>
</dbReference>
<dbReference type="InterPro" id="IPR043502">
    <property type="entry name" value="DNA/RNA_pol_sf"/>
</dbReference>
<dbReference type="AlphaFoldDB" id="A0AAV5J843"/>
<dbReference type="GO" id="GO:0003676">
    <property type="term" value="F:nucleic acid binding"/>
    <property type="evidence" value="ECO:0007669"/>
    <property type="project" value="InterPro"/>
</dbReference>
<dbReference type="InterPro" id="IPR001584">
    <property type="entry name" value="Integrase_cat-core"/>
</dbReference>
<feature type="domain" description="Integrase catalytic" evidence="1">
    <location>
        <begin position="398"/>
        <end position="510"/>
    </location>
</feature>
<dbReference type="SUPFAM" id="SSF53098">
    <property type="entry name" value="Ribonuclease H-like"/>
    <property type="match status" value="1"/>
</dbReference>
<dbReference type="EMBL" id="BPVZ01000026">
    <property type="protein sequence ID" value="GKV07040.1"/>
    <property type="molecule type" value="Genomic_DNA"/>
</dbReference>
<dbReference type="InterPro" id="IPR000477">
    <property type="entry name" value="RT_dom"/>
</dbReference>
<dbReference type="Proteomes" id="UP001054252">
    <property type="component" value="Unassembled WGS sequence"/>
</dbReference>
<dbReference type="Pfam" id="PF00078">
    <property type="entry name" value="RVT_1"/>
    <property type="match status" value="1"/>
</dbReference>
<proteinExistence type="predicted"/>
<dbReference type="PANTHER" id="PTHR48475:SF1">
    <property type="entry name" value="RNASE H TYPE-1 DOMAIN-CONTAINING PROTEIN"/>
    <property type="match status" value="1"/>
</dbReference>
<dbReference type="FunFam" id="3.30.70.270:FF:000063">
    <property type="entry name" value="Zinc knuckle domaincontaining protein"/>
    <property type="match status" value="1"/>
</dbReference>
<dbReference type="InterPro" id="IPR036397">
    <property type="entry name" value="RNaseH_sf"/>
</dbReference>
<dbReference type="Gene3D" id="3.30.420.10">
    <property type="entry name" value="Ribonuclease H-like superfamily/Ribonuclease H"/>
    <property type="match status" value="1"/>
</dbReference>